<protein>
    <recommendedName>
        <fullName evidence="8">NADH-quinone oxidoreductase subunit D</fullName>
        <ecNumber evidence="8">7.1.1.-</ecNumber>
    </recommendedName>
    <alternativeName>
        <fullName evidence="8">NADH dehydrogenase I subunit D</fullName>
    </alternativeName>
    <alternativeName>
        <fullName evidence="8">NDH-1 subunit D</fullName>
    </alternativeName>
</protein>
<dbReference type="AlphaFoldDB" id="A0A4R3JEB7"/>
<evidence type="ECO:0000256" key="4">
    <source>
        <dbReference type="ARBA" id="ARBA00022719"/>
    </source>
</evidence>
<evidence type="ECO:0000313" key="12">
    <source>
        <dbReference type="Proteomes" id="UP000295304"/>
    </source>
</evidence>
<dbReference type="GO" id="GO:0048038">
    <property type="term" value="F:quinone binding"/>
    <property type="evidence" value="ECO:0007669"/>
    <property type="project" value="UniProtKB-KW"/>
</dbReference>
<dbReference type="GO" id="GO:0050136">
    <property type="term" value="F:NADH dehydrogenase (quinone) (non-electrogenic) activity"/>
    <property type="evidence" value="ECO:0007669"/>
    <property type="project" value="UniProtKB-UniRule"/>
</dbReference>
<evidence type="ECO:0000256" key="2">
    <source>
        <dbReference type="ARBA" id="ARBA00005769"/>
    </source>
</evidence>
<dbReference type="Proteomes" id="UP000295304">
    <property type="component" value="Unassembled WGS sequence"/>
</dbReference>
<dbReference type="InterPro" id="IPR014029">
    <property type="entry name" value="NADH_UbQ_OxRdtase_49kDa_CS"/>
</dbReference>
<dbReference type="InterPro" id="IPR029014">
    <property type="entry name" value="NiFe-Hase_large"/>
</dbReference>
<keyword evidence="8" id="KW-0472">Membrane</keyword>
<dbReference type="Gene3D" id="1.10.645.10">
    <property type="entry name" value="Cytochrome-c3 Hydrogenase, chain B"/>
    <property type="match status" value="1"/>
</dbReference>
<dbReference type="NCBIfam" id="TIGR01962">
    <property type="entry name" value="NuoD"/>
    <property type="match status" value="1"/>
</dbReference>
<dbReference type="InterPro" id="IPR022885">
    <property type="entry name" value="NDH1_su_D/H"/>
</dbReference>
<comment type="subcellular location">
    <subcellularLocation>
        <location evidence="8">Cell membrane</location>
        <topology evidence="8">Peripheral membrane protein</topology>
        <orientation evidence="8">Cytoplasmic side</orientation>
    </subcellularLocation>
</comment>
<dbReference type="GO" id="GO:0051287">
    <property type="term" value="F:NAD binding"/>
    <property type="evidence" value="ECO:0007669"/>
    <property type="project" value="InterPro"/>
</dbReference>
<dbReference type="PROSITE" id="PS00535">
    <property type="entry name" value="COMPLEX1_49K"/>
    <property type="match status" value="1"/>
</dbReference>
<keyword evidence="6 8" id="KW-0520">NAD</keyword>
<dbReference type="EC" id="7.1.1.-" evidence="8"/>
<proteinExistence type="inferred from homology"/>
<name>A0A4R3JEB7_9PROT</name>
<dbReference type="OrthoDB" id="9801496at2"/>
<comment type="function">
    <text evidence="1 8">NDH-1 shuttles electrons from NADH, via FMN and iron-sulfur (Fe-S) centers, to quinones in the respiratory chain. The immediate electron acceptor for the enzyme in this species is believed to be ubiquinone. Couples the redox reaction to proton translocation (for every two electrons transferred, four hydrogen ions are translocated across the cytoplasmic membrane), and thus conserves the redox energy in a proton gradient.</text>
</comment>
<dbReference type="NCBIfam" id="NF004739">
    <property type="entry name" value="PRK06075.1"/>
    <property type="match status" value="1"/>
</dbReference>
<evidence type="ECO:0000256" key="5">
    <source>
        <dbReference type="ARBA" id="ARBA00022967"/>
    </source>
</evidence>
<dbReference type="InterPro" id="IPR001135">
    <property type="entry name" value="NADH_Q_OxRdtase_suD"/>
</dbReference>
<dbReference type="PANTHER" id="PTHR11993:SF10">
    <property type="entry name" value="NADH DEHYDROGENASE [UBIQUINONE] IRON-SULFUR PROTEIN 2, MITOCHONDRIAL"/>
    <property type="match status" value="1"/>
</dbReference>
<organism evidence="11 12">
    <name type="scientific">Varunaivibrio sulfuroxidans</name>
    <dbReference type="NCBI Taxonomy" id="1773489"/>
    <lineage>
        <taxon>Bacteria</taxon>
        <taxon>Pseudomonadati</taxon>
        <taxon>Pseudomonadota</taxon>
        <taxon>Alphaproteobacteria</taxon>
        <taxon>Rhodospirillales</taxon>
        <taxon>Magnetovibrionaceae</taxon>
        <taxon>Varunaivibrio</taxon>
    </lineage>
</organism>
<comment type="subunit">
    <text evidence="8">NDH-1 is composed of 14 different subunits. Subunits NuoB, C, D, E, F, and G constitute the peripheral sector of the complex.</text>
</comment>
<dbReference type="Pfam" id="PF00346">
    <property type="entry name" value="Complex1_49kDa"/>
    <property type="match status" value="1"/>
</dbReference>
<dbReference type="HAMAP" id="MF_01358">
    <property type="entry name" value="NDH1_NuoD"/>
    <property type="match status" value="1"/>
</dbReference>
<dbReference type="SUPFAM" id="SSF56762">
    <property type="entry name" value="HydB/Nqo4-like"/>
    <property type="match status" value="1"/>
</dbReference>
<dbReference type="RefSeq" id="WP_132938092.1">
    <property type="nucleotide sequence ID" value="NZ_CP119676.1"/>
</dbReference>
<reference evidence="11 12" key="1">
    <citation type="submission" date="2019-03" db="EMBL/GenBank/DDBJ databases">
        <title>Genomic Encyclopedia of Type Strains, Phase IV (KMG-IV): sequencing the most valuable type-strain genomes for metagenomic binning, comparative biology and taxonomic classification.</title>
        <authorList>
            <person name="Goeker M."/>
        </authorList>
    </citation>
    <scope>NUCLEOTIDE SEQUENCE [LARGE SCALE GENOMIC DNA]</scope>
    <source>
        <strain evidence="11 12">DSM 101688</strain>
    </source>
</reference>
<comment type="caution">
    <text evidence="11">The sequence shown here is derived from an EMBL/GenBank/DDBJ whole genome shotgun (WGS) entry which is preliminary data.</text>
</comment>
<keyword evidence="5 8" id="KW-1278">Translocase</keyword>
<evidence type="ECO:0000256" key="9">
    <source>
        <dbReference type="RuleBase" id="RU003685"/>
    </source>
</evidence>
<sequence>MSVNHIKNLTLNFGPQHPAAHGVLRMVLEMDGEVIDRADPHIGLLHRGTEKLIEHKTYTQAVPYFDRLDYVSPQNQEHAFALATEKLLGIEVPKRGQYIRILYAEIGRILSHILNVTSYAIDVGAMTPMLWAFEDRERLMEFCERVCGARMHMNYFRPGGVSQDVPEGLIEDILAWTEAYPQMIDDLETLLTENRIFKQRTVDIGVVSAEQAFDWGFSGPNLRASGVAWDLRKSQPYDSYDEMEFDIPVGKNGDCYDRYLLRMYEMRESVKIMRQCLENMPDGPVMCEDGKVSPPPRADMKTSMEALIHHFKLYTEGYHVPAGETYSVVEAPKGEFGVFLVSDGTNKPYRCKIRAPGYAHLQAMNMLTKGHMLADAVAVIGSLDVVFGEIDR</sequence>
<evidence type="ECO:0000313" key="11">
    <source>
        <dbReference type="EMBL" id="TCS64127.1"/>
    </source>
</evidence>
<dbReference type="GO" id="GO:0005886">
    <property type="term" value="C:plasma membrane"/>
    <property type="evidence" value="ECO:0007669"/>
    <property type="project" value="UniProtKB-SubCell"/>
</dbReference>
<dbReference type="PANTHER" id="PTHR11993">
    <property type="entry name" value="NADH-UBIQUINONE OXIDOREDUCTASE 49 KDA SUBUNIT"/>
    <property type="match status" value="1"/>
</dbReference>
<keyword evidence="7 8" id="KW-0830">Ubiquinone</keyword>
<keyword evidence="3 8" id="KW-0813">Transport</keyword>
<keyword evidence="12" id="KW-1185">Reference proteome</keyword>
<evidence type="ECO:0000259" key="10">
    <source>
        <dbReference type="Pfam" id="PF00346"/>
    </source>
</evidence>
<keyword evidence="8" id="KW-1003">Cell membrane</keyword>
<dbReference type="EMBL" id="SLZW01000002">
    <property type="protein sequence ID" value="TCS64127.1"/>
    <property type="molecule type" value="Genomic_DNA"/>
</dbReference>
<comment type="catalytic activity">
    <reaction evidence="8">
        <text>a quinone + NADH + 5 H(+)(in) = a quinol + NAD(+) + 4 H(+)(out)</text>
        <dbReference type="Rhea" id="RHEA:57888"/>
        <dbReference type="ChEBI" id="CHEBI:15378"/>
        <dbReference type="ChEBI" id="CHEBI:24646"/>
        <dbReference type="ChEBI" id="CHEBI:57540"/>
        <dbReference type="ChEBI" id="CHEBI:57945"/>
        <dbReference type="ChEBI" id="CHEBI:132124"/>
    </reaction>
</comment>
<accession>A0A4R3JEB7</accession>
<evidence type="ECO:0000256" key="8">
    <source>
        <dbReference type="HAMAP-Rule" id="MF_01358"/>
    </source>
</evidence>
<evidence type="ECO:0000256" key="7">
    <source>
        <dbReference type="ARBA" id="ARBA00023075"/>
    </source>
</evidence>
<gene>
    <name evidence="8" type="primary">nuoD</name>
    <name evidence="11" type="ORF">EDD55_102169</name>
</gene>
<comment type="similarity">
    <text evidence="2 8 9">Belongs to the complex I 49 kDa subunit family.</text>
</comment>
<evidence type="ECO:0000256" key="3">
    <source>
        <dbReference type="ARBA" id="ARBA00022448"/>
    </source>
</evidence>
<dbReference type="FunFam" id="1.10.645.10:FF:000005">
    <property type="entry name" value="NADH-quinone oxidoreductase subunit D"/>
    <property type="match status" value="1"/>
</dbReference>
<evidence type="ECO:0000256" key="1">
    <source>
        <dbReference type="ARBA" id="ARBA00002378"/>
    </source>
</evidence>
<evidence type="ECO:0000256" key="6">
    <source>
        <dbReference type="ARBA" id="ARBA00023027"/>
    </source>
</evidence>
<keyword evidence="4 8" id="KW-0874">Quinone</keyword>
<feature type="domain" description="NADH-quinone oxidoreductase subunit D" evidence="10">
    <location>
        <begin position="122"/>
        <end position="392"/>
    </location>
</feature>